<dbReference type="PANTHER" id="PTHR33446">
    <property type="entry name" value="PROTEIN TONB-RELATED"/>
    <property type="match status" value="1"/>
</dbReference>
<evidence type="ECO:0000256" key="1">
    <source>
        <dbReference type="ARBA" id="ARBA00004383"/>
    </source>
</evidence>
<feature type="compositionally biased region" description="Pro residues" evidence="10">
    <location>
        <begin position="182"/>
        <end position="198"/>
    </location>
</feature>
<dbReference type="InterPro" id="IPR037682">
    <property type="entry name" value="TonB_C"/>
</dbReference>
<evidence type="ECO:0000259" key="12">
    <source>
        <dbReference type="PROSITE" id="PS52015"/>
    </source>
</evidence>
<evidence type="ECO:0000256" key="4">
    <source>
        <dbReference type="ARBA" id="ARBA00022475"/>
    </source>
</evidence>
<sequence length="330" mass="33572">MRRPAPPPPLPLPMASAACGPAAADAPRAAGTPPQAHGARSGGSAGPRAAQTPPRPSLSLPPLPLPHNLRAPFRRGLFSALLLHAAVAALVLAAPLTNVGKRPAPLLRVSLVSLAPGNGAATPAPVPAPAQAAPATVTADGAAAPPRPSTAETAPTPPTPVQAAPRPKPAAKPRPAPKPRARPAAPPTAPQDAPPRPAPSAVKGLTATAPPAPAGPPGGSLAAGQTAGTPQGDPLYAPNQLDRPPTVTRPVRPDYPDRARSRRLEGRVVVRLVVESSGLPGHCSVHAAQPRGYFEDAALEAARRMRFRPGRKDGRAVRTVVLLPFDFRLQ</sequence>
<dbReference type="PANTHER" id="PTHR33446:SF2">
    <property type="entry name" value="PROTEIN TONB"/>
    <property type="match status" value="1"/>
</dbReference>
<feature type="compositionally biased region" description="Pro residues" evidence="10">
    <location>
        <begin position="53"/>
        <end position="63"/>
    </location>
</feature>
<evidence type="ECO:0000256" key="8">
    <source>
        <dbReference type="ARBA" id="ARBA00022989"/>
    </source>
</evidence>
<dbReference type="InterPro" id="IPR006260">
    <property type="entry name" value="TonB/TolA_C"/>
</dbReference>
<keyword evidence="4" id="KW-1003">Cell membrane</keyword>
<evidence type="ECO:0000256" key="5">
    <source>
        <dbReference type="ARBA" id="ARBA00022519"/>
    </source>
</evidence>
<evidence type="ECO:0000313" key="13">
    <source>
        <dbReference type="EMBL" id="SDF83668.1"/>
    </source>
</evidence>
<keyword evidence="9 11" id="KW-0472">Membrane</keyword>
<evidence type="ECO:0000256" key="9">
    <source>
        <dbReference type="ARBA" id="ARBA00023136"/>
    </source>
</evidence>
<evidence type="ECO:0000256" key="3">
    <source>
        <dbReference type="ARBA" id="ARBA00022448"/>
    </source>
</evidence>
<feature type="compositionally biased region" description="Basic residues" evidence="10">
    <location>
        <begin position="169"/>
        <end position="181"/>
    </location>
</feature>
<evidence type="ECO:0000313" key="14">
    <source>
        <dbReference type="Proteomes" id="UP000199355"/>
    </source>
</evidence>
<dbReference type="PRINTS" id="PR01374">
    <property type="entry name" value="TONBPROTEIN"/>
</dbReference>
<dbReference type="GO" id="GO:0015031">
    <property type="term" value="P:protein transport"/>
    <property type="evidence" value="ECO:0007669"/>
    <property type="project" value="UniProtKB-KW"/>
</dbReference>
<dbReference type="GO" id="GO:0098797">
    <property type="term" value="C:plasma membrane protein complex"/>
    <property type="evidence" value="ECO:0007669"/>
    <property type="project" value="TreeGrafter"/>
</dbReference>
<dbReference type="AlphaFoldDB" id="A0A1G7PBM0"/>
<feature type="compositionally biased region" description="Low complexity" evidence="10">
    <location>
        <begin position="121"/>
        <end position="154"/>
    </location>
</feature>
<dbReference type="PROSITE" id="PS52015">
    <property type="entry name" value="TONB_CTD"/>
    <property type="match status" value="1"/>
</dbReference>
<feature type="region of interest" description="Disordered" evidence="10">
    <location>
        <begin position="1"/>
        <end position="63"/>
    </location>
</feature>
<keyword evidence="14" id="KW-1185">Reference proteome</keyword>
<dbReference type="InterPro" id="IPR051045">
    <property type="entry name" value="TonB-dependent_transducer"/>
</dbReference>
<feature type="region of interest" description="Disordered" evidence="10">
    <location>
        <begin position="121"/>
        <end position="260"/>
    </location>
</feature>
<dbReference type="STRING" id="571438.SAMN05192586_11525"/>
<name>A0A1G7PBM0_9BACT</name>
<evidence type="ECO:0000256" key="11">
    <source>
        <dbReference type="SAM" id="Phobius"/>
    </source>
</evidence>
<feature type="domain" description="TonB C-terminal" evidence="12">
    <location>
        <begin position="240"/>
        <end position="330"/>
    </location>
</feature>
<keyword evidence="6 11" id="KW-0812">Transmembrane</keyword>
<keyword evidence="7" id="KW-0653">Protein transport</keyword>
<dbReference type="NCBIfam" id="TIGR01352">
    <property type="entry name" value="tonB_Cterm"/>
    <property type="match status" value="1"/>
</dbReference>
<organism evidence="13 14">
    <name type="scientific">Desulfovibrio legallii</name>
    <dbReference type="NCBI Taxonomy" id="571438"/>
    <lineage>
        <taxon>Bacteria</taxon>
        <taxon>Pseudomonadati</taxon>
        <taxon>Thermodesulfobacteriota</taxon>
        <taxon>Desulfovibrionia</taxon>
        <taxon>Desulfovibrionales</taxon>
        <taxon>Desulfovibrionaceae</taxon>
        <taxon>Desulfovibrio</taxon>
    </lineage>
</organism>
<evidence type="ECO:0000256" key="2">
    <source>
        <dbReference type="ARBA" id="ARBA00006555"/>
    </source>
</evidence>
<dbReference type="Pfam" id="PF03544">
    <property type="entry name" value="TonB_C"/>
    <property type="match status" value="1"/>
</dbReference>
<gene>
    <name evidence="13" type="ORF">SAMN05192586_11525</name>
</gene>
<dbReference type="GO" id="GO:0030288">
    <property type="term" value="C:outer membrane-bounded periplasmic space"/>
    <property type="evidence" value="ECO:0007669"/>
    <property type="project" value="InterPro"/>
</dbReference>
<evidence type="ECO:0000256" key="7">
    <source>
        <dbReference type="ARBA" id="ARBA00022927"/>
    </source>
</evidence>
<dbReference type="InterPro" id="IPR003538">
    <property type="entry name" value="TonB"/>
</dbReference>
<proteinExistence type="inferred from homology"/>
<feature type="transmembrane region" description="Helical" evidence="11">
    <location>
        <begin position="77"/>
        <end position="96"/>
    </location>
</feature>
<comment type="subcellular location">
    <subcellularLocation>
        <location evidence="1">Cell inner membrane</location>
        <topology evidence="1">Single-pass membrane protein</topology>
        <orientation evidence="1">Periplasmic side</orientation>
    </subcellularLocation>
</comment>
<dbReference type="GO" id="GO:0031992">
    <property type="term" value="F:energy transducer activity"/>
    <property type="evidence" value="ECO:0007669"/>
    <property type="project" value="InterPro"/>
</dbReference>
<feature type="compositionally biased region" description="Low complexity" evidence="10">
    <location>
        <begin position="13"/>
        <end position="34"/>
    </location>
</feature>
<keyword evidence="8 11" id="KW-1133">Transmembrane helix</keyword>
<dbReference type="GO" id="GO:0015891">
    <property type="term" value="P:siderophore transport"/>
    <property type="evidence" value="ECO:0007669"/>
    <property type="project" value="InterPro"/>
</dbReference>
<dbReference type="Gene3D" id="3.30.1150.10">
    <property type="match status" value="1"/>
</dbReference>
<accession>A0A1G7PBM0</accession>
<comment type="similarity">
    <text evidence="2">Belongs to the TonB family.</text>
</comment>
<dbReference type="Proteomes" id="UP000199355">
    <property type="component" value="Unassembled WGS sequence"/>
</dbReference>
<evidence type="ECO:0000256" key="10">
    <source>
        <dbReference type="SAM" id="MobiDB-lite"/>
    </source>
</evidence>
<keyword evidence="5" id="KW-0997">Cell inner membrane</keyword>
<evidence type="ECO:0000256" key="6">
    <source>
        <dbReference type="ARBA" id="ARBA00022692"/>
    </source>
</evidence>
<dbReference type="EMBL" id="FNBX01000015">
    <property type="protein sequence ID" value="SDF83668.1"/>
    <property type="molecule type" value="Genomic_DNA"/>
</dbReference>
<protein>
    <submittedName>
        <fullName evidence="13">Protein TonB</fullName>
    </submittedName>
</protein>
<feature type="compositionally biased region" description="Pro residues" evidence="10">
    <location>
        <begin position="155"/>
        <end position="168"/>
    </location>
</feature>
<dbReference type="GO" id="GO:0055085">
    <property type="term" value="P:transmembrane transport"/>
    <property type="evidence" value="ECO:0007669"/>
    <property type="project" value="InterPro"/>
</dbReference>
<dbReference type="PROSITE" id="PS51257">
    <property type="entry name" value="PROKAR_LIPOPROTEIN"/>
    <property type="match status" value="1"/>
</dbReference>
<reference evidence="14" key="1">
    <citation type="submission" date="2016-10" db="EMBL/GenBank/DDBJ databases">
        <authorList>
            <person name="Varghese N."/>
            <person name="Submissions S."/>
        </authorList>
    </citation>
    <scope>NUCLEOTIDE SEQUENCE [LARGE SCALE GENOMIC DNA]</scope>
    <source>
        <strain evidence="14">KHC7</strain>
    </source>
</reference>
<keyword evidence="3" id="KW-0813">Transport</keyword>
<feature type="compositionally biased region" description="Pro residues" evidence="10">
    <location>
        <begin position="1"/>
        <end position="12"/>
    </location>
</feature>
<dbReference type="SUPFAM" id="SSF74653">
    <property type="entry name" value="TolA/TonB C-terminal domain"/>
    <property type="match status" value="1"/>
</dbReference>
<feature type="compositionally biased region" description="Basic and acidic residues" evidence="10">
    <location>
        <begin position="251"/>
        <end position="260"/>
    </location>
</feature>